<feature type="chain" id="PRO_5026774650" evidence="2">
    <location>
        <begin position="19"/>
        <end position="527"/>
    </location>
</feature>
<evidence type="ECO:0000313" key="4">
    <source>
        <dbReference type="EMBL" id="KAB2816582.1"/>
    </source>
</evidence>
<evidence type="ECO:0000256" key="1">
    <source>
        <dbReference type="ARBA" id="ARBA00022729"/>
    </source>
</evidence>
<evidence type="ECO:0000313" key="5">
    <source>
        <dbReference type="Proteomes" id="UP000484164"/>
    </source>
</evidence>
<dbReference type="Proteomes" id="UP000484164">
    <property type="component" value="Unassembled WGS sequence"/>
</dbReference>
<evidence type="ECO:0000259" key="3">
    <source>
        <dbReference type="Pfam" id="PF18962"/>
    </source>
</evidence>
<accession>A0A6L3ZGJ9</accession>
<keyword evidence="5" id="KW-1185">Reference proteome</keyword>
<name>A0A6L3ZGJ9_9FLAO</name>
<gene>
    <name evidence="4" type="ORF">F8C82_12945</name>
</gene>
<proteinExistence type="predicted"/>
<dbReference type="Pfam" id="PF18962">
    <property type="entry name" value="Por_Secre_tail"/>
    <property type="match status" value="1"/>
</dbReference>
<dbReference type="OrthoDB" id="1138233at2"/>
<keyword evidence="1 2" id="KW-0732">Signal</keyword>
<dbReference type="InterPro" id="IPR026444">
    <property type="entry name" value="Secre_tail"/>
</dbReference>
<sequence>MKNVFLLFVLLGCFTVNGQYLNSAFPETTYDLISPSANIHNVGTDTRSGSSYYGGSPSYANYLNVTVSDYNAGATGGRNMYWESSASTTGALPLAAYDALDPDVVLVKGTNPLDVYAIVVYYSASALGDPGYYMSVASFDPGSYEFDPFNPPMLIQPYIPVSGYPAHINIDSDNNGNYAVVFQRNGGIESRTATYTSGTPPLPGNSIGYPGLIEPDVSISVHSTPDRVKIVALNENRDQYVIRTRQIPAVPGLSFTSSPMFQLHMPRIASPTTMSTEYSVTMSRRVGGQSNILYNTFNGITPLGLKTINDGSEGAPYPTSINMYDNVLPAITYHSYLGSEKLTIAWHAQYVPGVPVGLTNQFVGLDIDPVSRTPVTAGVYLDMSYNTAQTNNLSTIALSGRYTDWCKTTAFSYGSGLFAPTELVWKYIYSFETSWKTTTSSEDVDGSGSNDWKVYPSPANTLVHLDNLGNDVIQDIRIQDVTGRTVYRAEGVNAPNSIDVSMFTEGVYFLSLQTNAGLTTKKFVVKH</sequence>
<feature type="signal peptide" evidence="2">
    <location>
        <begin position="1"/>
        <end position="18"/>
    </location>
</feature>
<dbReference type="NCBIfam" id="TIGR04183">
    <property type="entry name" value="Por_Secre_tail"/>
    <property type="match status" value="1"/>
</dbReference>
<dbReference type="AlphaFoldDB" id="A0A6L3ZGJ9"/>
<reference evidence="4 5" key="1">
    <citation type="submission" date="2019-10" db="EMBL/GenBank/DDBJ databases">
        <title>Genome sequence of Phaeocystidibacter marisrubri JCM30614 (type strain).</title>
        <authorList>
            <person name="Bowman J.P."/>
        </authorList>
    </citation>
    <scope>NUCLEOTIDE SEQUENCE [LARGE SCALE GENOMIC DNA]</scope>
    <source>
        <strain evidence="4 5">JCM 30614</strain>
    </source>
</reference>
<dbReference type="EMBL" id="WBVQ01000002">
    <property type="protein sequence ID" value="KAB2816582.1"/>
    <property type="molecule type" value="Genomic_DNA"/>
</dbReference>
<protein>
    <submittedName>
        <fullName evidence="4">T9SS type A sorting domain-containing protein</fullName>
    </submittedName>
</protein>
<organism evidence="4 5">
    <name type="scientific">Phaeocystidibacter marisrubri</name>
    <dbReference type="NCBI Taxonomy" id="1577780"/>
    <lineage>
        <taxon>Bacteria</taxon>
        <taxon>Pseudomonadati</taxon>
        <taxon>Bacteroidota</taxon>
        <taxon>Flavobacteriia</taxon>
        <taxon>Flavobacteriales</taxon>
        <taxon>Phaeocystidibacteraceae</taxon>
        <taxon>Phaeocystidibacter</taxon>
    </lineage>
</organism>
<comment type="caution">
    <text evidence="4">The sequence shown here is derived from an EMBL/GenBank/DDBJ whole genome shotgun (WGS) entry which is preliminary data.</text>
</comment>
<dbReference type="RefSeq" id="WP_151694009.1">
    <property type="nucleotide sequence ID" value="NZ_BMGX01000001.1"/>
</dbReference>
<feature type="domain" description="Secretion system C-terminal sorting" evidence="3">
    <location>
        <begin position="454"/>
        <end position="525"/>
    </location>
</feature>
<evidence type="ECO:0000256" key="2">
    <source>
        <dbReference type="SAM" id="SignalP"/>
    </source>
</evidence>